<sequence length="311" mass="31203">MKERSWTRLSAVAFLAAVVLRASAGAAGGQSAPAPLARGWGWLLASGIASGVDLGARTVTVAVTGEGQAAVFDGGANWRQRPVSGTEVVRLLPAAVIADADREPVALAALRTGTPVVVWGAVRPDASVLGLTLMMPQFRARPAAAPAIAPPPGISGVVIRSLGDVLELLTPRGARRSVIVTGATAVRSSGGEYQSAGTGGGPPVIAPFDLIKVEGTVNSDGSIASTHIAIELAAADAAHVSGAVSRSFGDVEGLVVGGVLVAASRETYVIRGIDPAAFGGLAPGQPVTIYGTPISMGSVPIGLRARLIVEH</sequence>
<evidence type="ECO:0000313" key="3">
    <source>
        <dbReference type="Proteomes" id="UP000318509"/>
    </source>
</evidence>
<comment type="caution">
    <text evidence="2">The sequence shown here is derived from an EMBL/GenBank/DDBJ whole genome shotgun (WGS) entry which is preliminary data.</text>
</comment>
<keyword evidence="1" id="KW-0732">Signal</keyword>
<protein>
    <recommendedName>
        <fullName evidence="4">DUF5666 domain-containing protein</fullName>
    </recommendedName>
</protein>
<proteinExistence type="predicted"/>
<evidence type="ECO:0000256" key="1">
    <source>
        <dbReference type="SAM" id="SignalP"/>
    </source>
</evidence>
<evidence type="ECO:0008006" key="4">
    <source>
        <dbReference type="Google" id="ProtNLM"/>
    </source>
</evidence>
<name>A0A537JVM4_9BACT</name>
<organism evidence="2 3">
    <name type="scientific">Candidatus Segetimicrobium genomatis</name>
    <dbReference type="NCBI Taxonomy" id="2569760"/>
    <lineage>
        <taxon>Bacteria</taxon>
        <taxon>Bacillati</taxon>
        <taxon>Candidatus Sysuimicrobiota</taxon>
        <taxon>Candidatus Sysuimicrobiia</taxon>
        <taxon>Candidatus Sysuimicrobiales</taxon>
        <taxon>Candidatus Segetimicrobiaceae</taxon>
        <taxon>Candidatus Segetimicrobium</taxon>
    </lineage>
</organism>
<feature type="signal peptide" evidence="1">
    <location>
        <begin position="1"/>
        <end position="24"/>
    </location>
</feature>
<reference evidence="2 3" key="1">
    <citation type="journal article" date="2019" name="Nat. Microbiol.">
        <title>Mediterranean grassland soil C-N compound turnover is dependent on rainfall and depth, and is mediated by genomically divergent microorganisms.</title>
        <authorList>
            <person name="Diamond S."/>
            <person name="Andeer P.F."/>
            <person name="Li Z."/>
            <person name="Crits-Christoph A."/>
            <person name="Burstein D."/>
            <person name="Anantharaman K."/>
            <person name="Lane K.R."/>
            <person name="Thomas B.C."/>
            <person name="Pan C."/>
            <person name="Northen T.R."/>
            <person name="Banfield J.F."/>
        </authorList>
    </citation>
    <scope>NUCLEOTIDE SEQUENCE [LARGE SCALE GENOMIC DNA]</scope>
    <source>
        <strain evidence="2">NP_3</strain>
    </source>
</reference>
<dbReference type="AlphaFoldDB" id="A0A537JVM4"/>
<evidence type="ECO:0000313" key="2">
    <source>
        <dbReference type="EMBL" id="TMI87577.1"/>
    </source>
</evidence>
<dbReference type="Proteomes" id="UP000318509">
    <property type="component" value="Unassembled WGS sequence"/>
</dbReference>
<accession>A0A537JVM4</accession>
<dbReference type="EMBL" id="VBAK01000154">
    <property type="protein sequence ID" value="TMI87577.1"/>
    <property type="molecule type" value="Genomic_DNA"/>
</dbReference>
<gene>
    <name evidence="2" type="ORF">E6H00_15230</name>
</gene>
<feature type="chain" id="PRO_5022115182" description="DUF5666 domain-containing protein" evidence="1">
    <location>
        <begin position="25"/>
        <end position="311"/>
    </location>
</feature>